<comment type="similarity">
    <text evidence="1 5">Belongs to the heat shock protein 70 family.</text>
</comment>
<evidence type="ECO:0000256" key="5">
    <source>
        <dbReference type="RuleBase" id="RU003322"/>
    </source>
</evidence>
<dbReference type="InterPro" id="IPR029048">
    <property type="entry name" value="HSP70_C_sf"/>
</dbReference>
<name>A0A0F3NLA2_9RICK</name>
<dbReference type="NCBIfam" id="NF003520">
    <property type="entry name" value="PRK05183.1"/>
    <property type="match status" value="1"/>
</dbReference>
<dbReference type="PROSITE" id="PS00329">
    <property type="entry name" value="HSP70_2"/>
    <property type="match status" value="1"/>
</dbReference>
<dbReference type="SUPFAM" id="SSF100934">
    <property type="entry name" value="Heat shock protein 70kD (HSP70), C-terminal subdomain"/>
    <property type="match status" value="1"/>
</dbReference>
<dbReference type="InterPro" id="IPR010236">
    <property type="entry name" value="ISC_FeS_clus_asmbl_HscA"/>
</dbReference>
<dbReference type="Gene3D" id="3.30.420.40">
    <property type="match status" value="2"/>
</dbReference>
<sequence>MQLIDITDSKDTHHHISFGIDLGTTNSLIAMVDNNGHTIIFEDKNNQSLIPSIVNYNNNCITVGCDADKNHTSTLYSIKRLMGKNISDIQNSKLPFKIVESNNDLHLIVDNRTVTPVEVSSEILKKLCNIVKNKIGVTVKKAVITVPAYFDDIARKATKDAARIAGIEILRLLNEPTASALAYSIQQTDTQGIYVVYDLGGGTFDISVLKLHKGVFQVLATGGDTNLGGDDIDYSLAEFIFHKYQNTYSTNIILDKKSFSNLVLEAQKVKIFLSENDYGHFVFNIQDKLFKCKITQQEFNSIITPLINKTLQIVKDTLASADINCNNISKVLLVGGSTKSPIIKNMLNDLFPNKVFDNVNPDKVVVSGAALQAYYLSNPHINNKNILIDVLPLSLGLETMGGIVEKIIPRNTPIPTSATQEFTTYVDGQTSMQIHICQGEREMIFQNKSLAKFNLQNIPPLPAGQAKIKVEFSVDADGLLTVLAQEKSTGVSKHIEIQSTYDLTNQEIEQCISESLENFDQDMQLRYLSEVKIKGENIIRIIENTLTKNKDLAETSEIKLISDAIKDLQHALLSNNINNIENAINNLELKSSNLIQKKNDFLFKKFY</sequence>
<keyword evidence="4" id="KW-0143">Chaperone</keyword>
<dbReference type="PRINTS" id="PR00301">
    <property type="entry name" value="HEATSHOCK70"/>
</dbReference>
<dbReference type="InterPro" id="IPR018181">
    <property type="entry name" value="Heat_shock_70_CS"/>
</dbReference>
<organism evidence="7 8">
    <name type="scientific">Candidatus Neoehrlichia procyonis str. RAC413</name>
    <dbReference type="NCBI Taxonomy" id="1359163"/>
    <lineage>
        <taxon>Bacteria</taxon>
        <taxon>Pseudomonadati</taxon>
        <taxon>Pseudomonadota</taxon>
        <taxon>Alphaproteobacteria</taxon>
        <taxon>Rickettsiales</taxon>
        <taxon>Anaplasmataceae</taxon>
        <taxon>Candidatus Neoehrlichia</taxon>
    </lineage>
</organism>
<keyword evidence="3 5" id="KW-0067">ATP-binding</keyword>
<dbReference type="InterPro" id="IPR043129">
    <property type="entry name" value="ATPase_NBD"/>
</dbReference>
<dbReference type="Proteomes" id="UP000033562">
    <property type="component" value="Unassembled WGS sequence"/>
</dbReference>
<dbReference type="NCBIfam" id="TIGR01991">
    <property type="entry name" value="HscA"/>
    <property type="match status" value="1"/>
</dbReference>
<dbReference type="SUPFAM" id="SSF53067">
    <property type="entry name" value="Actin-like ATPase domain"/>
    <property type="match status" value="2"/>
</dbReference>
<dbReference type="GO" id="GO:0016226">
    <property type="term" value="P:iron-sulfur cluster assembly"/>
    <property type="evidence" value="ECO:0007669"/>
    <property type="project" value="InterPro"/>
</dbReference>
<dbReference type="OrthoDB" id="9766019at2"/>
<dbReference type="InterPro" id="IPR013126">
    <property type="entry name" value="Hsp_70_fam"/>
</dbReference>
<keyword evidence="6" id="KW-0175">Coiled coil</keyword>
<dbReference type="EMBL" id="LANX01000001">
    <property type="protein sequence ID" value="KJV68815.1"/>
    <property type="molecule type" value="Genomic_DNA"/>
</dbReference>
<gene>
    <name evidence="7" type="primary">hscA</name>
    <name evidence="7" type="ORF">NLO413_0180</name>
</gene>
<dbReference type="GO" id="GO:0051082">
    <property type="term" value="F:unfolded protein binding"/>
    <property type="evidence" value="ECO:0007669"/>
    <property type="project" value="InterPro"/>
</dbReference>
<feature type="coiled-coil region" evidence="6">
    <location>
        <begin position="570"/>
        <end position="597"/>
    </location>
</feature>
<evidence type="ECO:0000256" key="4">
    <source>
        <dbReference type="ARBA" id="ARBA00023186"/>
    </source>
</evidence>
<protein>
    <submittedName>
        <fullName evidence="7">Fe-S protein assembly chaperone HscA</fullName>
    </submittedName>
</protein>
<evidence type="ECO:0000256" key="2">
    <source>
        <dbReference type="ARBA" id="ARBA00022741"/>
    </source>
</evidence>
<dbReference type="SUPFAM" id="SSF100920">
    <property type="entry name" value="Heat shock protein 70kD (HSP70), peptide-binding domain"/>
    <property type="match status" value="1"/>
</dbReference>
<dbReference type="RefSeq" id="WP_045808658.1">
    <property type="nucleotide sequence ID" value="NZ_LANX01000001.1"/>
</dbReference>
<dbReference type="Pfam" id="PF00012">
    <property type="entry name" value="HSP70"/>
    <property type="match status" value="1"/>
</dbReference>
<comment type="caution">
    <text evidence="7">The sequence shown here is derived from an EMBL/GenBank/DDBJ whole genome shotgun (WGS) entry which is preliminary data.</text>
</comment>
<proteinExistence type="inferred from homology"/>
<dbReference type="Gene3D" id="2.60.34.10">
    <property type="entry name" value="Substrate Binding Domain Of DNAk, Chain A, domain 1"/>
    <property type="match status" value="1"/>
</dbReference>
<evidence type="ECO:0000256" key="6">
    <source>
        <dbReference type="SAM" id="Coils"/>
    </source>
</evidence>
<evidence type="ECO:0000313" key="8">
    <source>
        <dbReference type="Proteomes" id="UP000033562"/>
    </source>
</evidence>
<evidence type="ECO:0000313" key="7">
    <source>
        <dbReference type="EMBL" id="KJV68815.1"/>
    </source>
</evidence>
<dbReference type="AlphaFoldDB" id="A0A0F3NLA2"/>
<evidence type="ECO:0000256" key="3">
    <source>
        <dbReference type="ARBA" id="ARBA00022840"/>
    </source>
</evidence>
<dbReference type="PANTHER" id="PTHR19375">
    <property type="entry name" value="HEAT SHOCK PROTEIN 70KDA"/>
    <property type="match status" value="1"/>
</dbReference>
<dbReference type="GO" id="GO:0005524">
    <property type="term" value="F:ATP binding"/>
    <property type="evidence" value="ECO:0007669"/>
    <property type="project" value="UniProtKB-KW"/>
</dbReference>
<accession>A0A0F3NLA2</accession>
<keyword evidence="2 5" id="KW-0547">Nucleotide-binding</keyword>
<dbReference type="InterPro" id="IPR029047">
    <property type="entry name" value="HSP70_peptide-bd_sf"/>
</dbReference>
<reference evidence="7 8" key="1">
    <citation type="submission" date="2015-02" db="EMBL/GenBank/DDBJ databases">
        <title>Genome Sequencing of Rickettsiales.</title>
        <authorList>
            <person name="Daugherty S.C."/>
            <person name="Su Q."/>
            <person name="Abolude K."/>
            <person name="Beier-Sexton M."/>
            <person name="Carlyon J.A."/>
            <person name="Carter R."/>
            <person name="Day N.P."/>
            <person name="Dumler S.J."/>
            <person name="Dyachenko V."/>
            <person name="Godinez A."/>
            <person name="Kurtti T.J."/>
            <person name="Lichay M."/>
            <person name="Mullins K.E."/>
            <person name="Ott S."/>
            <person name="Pappas-Brown V."/>
            <person name="Paris D.H."/>
            <person name="Patel P."/>
            <person name="Richards A.L."/>
            <person name="Sadzewicz L."/>
            <person name="Sears K."/>
            <person name="Seidman D."/>
            <person name="Sengamalay N."/>
            <person name="Stenos J."/>
            <person name="Tallon L.J."/>
            <person name="Vincent G."/>
            <person name="Fraser C.M."/>
            <person name="Munderloh U."/>
            <person name="Dunning-Hotopp J.C."/>
        </authorList>
    </citation>
    <scope>NUCLEOTIDE SEQUENCE [LARGE SCALE GENOMIC DNA]</scope>
    <source>
        <strain evidence="7 8">RAC413</strain>
    </source>
</reference>
<dbReference type="Gene3D" id="1.20.1270.10">
    <property type="match status" value="1"/>
</dbReference>
<dbReference type="PATRIC" id="fig|1359163.3.peg.174"/>
<dbReference type="GO" id="GO:0016887">
    <property type="term" value="F:ATP hydrolysis activity"/>
    <property type="evidence" value="ECO:0007669"/>
    <property type="project" value="InterPro"/>
</dbReference>
<keyword evidence="8" id="KW-1185">Reference proteome</keyword>
<evidence type="ECO:0000256" key="1">
    <source>
        <dbReference type="ARBA" id="ARBA00007381"/>
    </source>
</evidence>
<dbReference type="PROSITE" id="PS00297">
    <property type="entry name" value="HSP70_1"/>
    <property type="match status" value="1"/>
</dbReference>
<dbReference type="STRING" id="1359163.NLO413_0180"/>
<dbReference type="Gene3D" id="3.90.640.10">
    <property type="entry name" value="Actin, Chain A, domain 4"/>
    <property type="match status" value="1"/>
</dbReference>
<dbReference type="GO" id="GO:0140662">
    <property type="term" value="F:ATP-dependent protein folding chaperone"/>
    <property type="evidence" value="ECO:0007669"/>
    <property type="project" value="InterPro"/>
</dbReference>